<dbReference type="GO" id="GO:0000981">
    <property type="term" value="F:DNA-binding transcription factor activity, RNA polymerase II-specific"/>
    <property type="evidence" value="ECO:0007669"/>
    <property type="project" value="InterPro"/>
</dbReference>
<evidence type="ECO:0000259" key="8">
    <source>
        <dbReference type="PROSITE" id="PS50048"/>
    </source>
</evidence>
<dbReference type="SUPFAM" id="SSF57701">
    <property type="entry name" value="Zn2/Cys6 DNA-binding domain"/>
    <property type="match status" value="1"/>
</dbReference>
<gene>
    <name evidence="9" type="ORF">TRUGW13939_10117</name>
</gene>
<keyword evidence="1" id="KW-0479">Metal-binding</keyword>
<dbReference type="Proteomes" id="UP000509510">
    <property type="component" value="Chromosome V"/>
</dbReference>
<evidence type="ECO:0000256" key="2">
    <source>
        <dbReference type="ARBA" id="ARBA00022833"/>
    </source>
</evidence>
<keyword evidence="5" id="KW-0804">Transcription</keyword>
<evidence type="ECO:0000256" key="7">
    <source>
        <dbReference type="SAM" id="Coils"/>
    </source>
</evidence>
<dbReference type="Pfam" id="PF11951">
    <property type="entry name" value="Fungal_trans_2"/>
    <property type="match status" value="1"/>
</dbReference>
<proteinExistence type="predicted"/>
<dbReference type="InterPro" id="IPR052360">
    <property type="entry name" value="Transcr_Regulatory_Proteins"/>
</dbReference>
<dbReference type="PROSITE" id="PS50048">
    <property type="entry name" value="ZN2_CY6_FUNGAL_2"/>
    <property type="match status" value="1"/>
</dbReference>
<dbReference type="Gene3D" id="4.10.240.10">
    <property type="entry name" value="Zn(2)-C6 fungal-type DNA-binding domain"/>
    <property type="match status" value="1"/>
</dbReference>
<dbReference type="Pfam" id="PF00172">
    <property type="entry name" value="Zn_clus"/>
    <property type="match status" value="1"/>
</dbReference>
<dbReference type="KEGG" id="trg:TRUGW13939_10117"/>
<reference evidence="10" key="1">
    <citation type="submission" date="2020-06" db="EMBL/GenBank/DDBJ databases">
        <title>A chromosome-scale genome assembly of Talaromyces rugulosus W13939.</title>
        <authorList>
            <person name="Wang B."/>
            <person name="Guo L."/>
            <person name="Ye K."/>
            <person name="Wang L."/>
        </authorList>
    </citation>
    <scope>NUCLEOTIDE SEQUENCE [LARGE SCALE GENOMIC DNA]</scope>
    <source>
        <strain evidence="10">W13939</strain>
    </source>
</reference>
<evidence type="ECO:0000256" key="6">
    <source>
        <dbReference type="ARBA" id="ARBA00023242"/>
    </source>
</evidence>
<dbReference type="InterPro" id="IPR021858">
    <property type="entry name" value="Fun_TF"/>
</dbReference>
<dbReference type="GO" id="GO:0008270">
    <property type="term" value="F:zinc ion binding"/>
    <property type="evidence" value="ECO:0007669"/>
    <property type="project" value="InterPro"/>
</dbReference>
<name>A0A7H8R946_TALRU</name>
<accession>A0A7H8R946</accession>
<sequence length="535" mass="60702">MSEKPRQKKFTRRSRTGCRTCRARHVKCDETPIECKNCTSAGWKCDGYDANRSKRIAHNKDRQVCVKILSPYSHIVSKAQPGKNPDEWRAFAFFQASTVPKMAGFFDSSLWNKLVLPMCHAEPAVSHAVIALSTLHEDLEIHGTPLPREDLGNDRHRFAMEQYGRALSALNRRRYVYDSKMRDVVLTCCLLFVVFELLRGRYDPALLHLEKGLSIIRHHGWNDGDDQDAEESLTEAMSRLDVQAVFFGVRDNYFDPSSINDTVIEDSPHGFRNLAEARRESDRVSDRVFRFVRYVKALSSEGSSMENIIEHLDEHQIELKAELEKYSERLNKSQKLLLQPGGPREKRAFDLISLHHMSSSVVLDTYLDDEDILNSDAHLDACEDLVALSEKIINSVRAESGSDWKSLPSLSLDTGIIPSLLYVCTKCPHAPMRQRALNLLDSWPHREGLWDSNLVAILARQLIAIETEAEAERLSAEGMVSTPVNVAYISTVSRVQDAFLRVAEDQTHAVITYTTKETENEGTKKARLVILDDYA</sequence>
<evidence type="ECO:0000313" key="10">
    <source>
        <dbReference type="Proteomes" id="UP000509510"/>
    </source>
</evidence>
<dbReference type="GO" id="GO:0003677">
    <property type="term" value="F:DNA binding"/>
    <property type="evidence" value="ECO:0007669"/>
    <property type="project" value="UniProtKB-KW"/>
</dbReference>
<evidence type="ECO:0000256" key="1">
    <source>
        <dbReference type="ARBA" id="ARBA00022723"/>
    </source>
</evidence>
<dbReference type="SMART" id="SM00066">
    <property type="entry name" value="GAL4"/>
    <property type="match status" value="1"/>
</dbReference>
<dbReference type="PROSITE" id="PS00463">
    <property type="entry name" value="ZN2_CY6_FUNGAL_1"/>
    <property type="match status" value="1"/>
</dbReference>
<dbReference type="OrthoDB" id="3172332at2759"/>
<keyword evidence="2" id="KW-0862">Zinc</keyword>
<keyword evidence="4" id="KW-0238">DNA-binding</keyword>
<dbReference type="RefSeq" id="XP_035349123.1">
    <property type="nucleotide sequence ID" value="XM_035493230.1"/>
</dbReference>
<dbReference type="PANTHER" id="PTHR36206:SF16">
    <property type="entry name" value="TRANSCRIPTION FACTOR DOMAIN-CONTAINING PROTEIN-RELATED"/>
    <property type="match status" value="1"/>
</dbReference>
<evidence type="ECO:0000256" key="5">
    <source>
        <dbReference type="ARBA" id="ARBA00023163"/>
    </source>
</evidence>
<evidence type="ECO:0000256" key="4">
    <source>
        <dbReference type="ARBA" id="ARBA00023125"/>
    </source>
</evidence>
<dbReference type="AlphaFoldDB" id="A0A7H8R946"/>
<dbReference type="EMBL" id="CP055902">
    <property type="protein sequence ID" value="QKX62949.1"/>
    <property type="molecule type" value="Genomic_DNA"/>
</dbReference>
<feature type="coiled-coil region" evidence="7">
    <location>
        <begin position="305"/>
        <end position="336"/>
    </location>
</feature>
<protein>
    <recommendedName>
        <fullName evidence="8">Zn(2)-C6 fungal-type domain-containing protein</fullName>
    </recommendedName>
</protein>
<organism evidence="9 10">
    <name type="scientific">Talaromyces rugulosus</name>
    <name type="common">Penicillium rugulosum</name>
    <dbReference type="NCBI Taxonomy" id="121627"/>
    <lineage>
        <taxon>Eukaryota</taxon>
        <taxon>Fungi</taxon>
        <taxon>Dikarya</taxon>
        <taxon>Ascomycota</taxon>
        <taxon>Pezizomycotina</taxon>
        <taxon>Eurotiomycetes</taxon>
        <taxon>Eurotiomycetidae</taxon>
        <taxon>Eurotiales</taxon>
        <taxon>Trichocomaceae</taxon>
        <taxon>Talaromyces</taxon>
        <taxon>Talaromyces sect. Islandici</taxon>
    </lineage>
</organism>
<dbReference type="InterPro" id="IPR036864">
    <property type="entry name" value="Zn2-C6_fun-type_DNA-bd_sf"/>
</dbReference>
<dbReference type="PANTHER" id="PTHR36206">
    <property type="entry name" value="ASPERCRYPTIN BIOSYNTHESIS CLUSTER-SPECIFIC TRANSCRIPTION REGULATOR ATNN-RELATED"/>
    <property type="match status" value="1"/>
</dbReference>
<feature type="domain" description="Zn(2)-C6 fungal-type" evidence="8">
    <location>
        <begin position="17"/>
        <end position="45"/>
    </location>
</feature>
<evidence type="ECO:0000313" key="9">
    <source>
        <dbReference type="EMBL" id="QKX62949.1"/>
    </source>
</evidence>
<keyword evidence="6" id="KW-0539">Nucleus</keyword>
<keyword evidence="3" id="KW-0805">Transcription regulation</keyword>
<evidence type="ECO:0000256" key="3">
    <source>
        <dbReference type="ARBA" id="ARBA00023015"/>
    </source>
</evidence>
<keyword evidence="7" id="KW-0175">Coiled coil</keyword>
<dbReference type="GeneID" id="55997598"/>
<dbReference type="InterPro" id="IPR001138">
    <property type="entry name" value="Zn2Cys6_DnaBD"/>
</dbReference>
<keyword evidence="10" id="KW-1185">Reference proteome</keyword>
<dbReference type="CDD" id="cd00067">
    <property type="entry name" value="GAL4"/>
    <property type="match status" value="1"/>
</dbReference>